<dbReference type="EMBL" id="PZJJ01000057">
    <property type="protein sequence ID" value="PTL37374.1"/>
    <property type="molecule type" value="Genomic_DNA"/>
</dbReference>
<dbReference type="RefSeq" id="WP_107586377.1">
    <property type="nucleotide sequence ID" value="NZ_PZJJ01000057.1"/>
</dbReference>
<name>A0A2T4U1W7_9BACI</name>
<dbReference type="Proteomes" id="UP000240509">
    <property type="component" value="Unassembled WGS sequence"/>
</dbReference>
<protein>
    <recommendedName>
        <fullName evidence="4">DUF2188 domain-containing protein</fullName>
    </recommendedName>
</protein>
<comment type="caution">
    <text evidence="2">The sequence shown here is derived from an EMBL/GenBank/DDBJ whole genome shotgun (WGS) entry which is preliminary data.</text>
</comment>
<reference evidence="2 3" key="1">
    <citation type="submission" date="2018-03" db="EMBL/GenBank/DDBJ databases">
        <title>Alkalicoccus saliphilus sp. nov., isolated from a mineral pool.</title>
        <authorList>
            <person name="Zhao B."/>
        </authorList>
    </citation>
    <scope>NUCLEOTIDE SEQUENCE [LARGE SCALE GENOMIC DNA]</scope>
    <source>
        <strain evidence="2 3">6AG</strain>
    </source>
</reference>
<dbReference type="OrthoDB" id="8858565at2"/>
<proteinExistence type="predicted"/>
<gene>
    <name evidence="2" type="ORF">C6Y45_16780</name>
</gene>
<keyword evidence="3" id="KW-1185">Reference proteome</keyword>
<dbReference type="Pfam" id="PF09954">
    <property type="entry name" value="DUF2188"/>
    <property type="match status" value="1"/>
</dbReference>
<evidence type="ECO:0000313" key="3">
    <source>
        <dbReference type="Proteomes" id="UP000240509"/>
    </source>
</evidence>
<evidence type="ECO:0000256" key="1">
    <source>
        <dbReference type="SAM" id="MobiDB-lite"/>
    </source>
</evidence>
<organism evidence="2 3">
    <name type="scientific">Alkalicoccus saliphilus</name>
    <dbReference type="NCBI Taxonomy" id="200989"/>
    <lineage>
        <taxon>Bacteria</taxon>
        <taxon>Bacillati</taxon>
        <taxon>Bacillota</taxon>
        <taxon>Bacilli</taxon>
        <taxon>Bacillales</taxon>
        <taxon>Bacillaceae</taxon>
        <taxon>Alkalicoccus</taxon>
    </lineage>
</organism>
<dbReference type="InterPro" id="IPR018691">
    <property type="entry name" value="DUF2188"/>
</dbReference>
<sequence>MPWSMDDYPSSWKNLNSTIRKKAIEIGNSMLEDGHKESDAIPIATEQAKKWYDDASEKERKEFNRRSESEITSPDEDDDSRPEMMEKDVFVLPHDDGWAVQSEDAKQASNVYDKKQDAVERAKEIAEKKQTAVVVHKKDNSVEKKYNYDEETKGKS</sequence>
<evidence type="ECO:0008006" key="4">
    <source>
        <dbReference type="Google" id="ProtNLM"/>
    </source>
</evidence>
<feature type="region of interest" description="Disordered" evidence="1">
    <location>
        <begin position="38"/>
        <end position="83"/>
    </location>
</feature>
<evidence type="ECO:0000313" key="2">
    <source>
        <dbReference type="EMBL" id="PTL37374.1"/>
    </source>
</evidence>
<feature type="compositionally biased region" description="Basic and acidic residues" evidence="1">
    <location>
        <begin position="47"/>
        <end position="69"/>
    </location>
</feature>
<accession>A0A2T4U1W7</accession>
<dbReference type="AlphaFoldDB" id="A0A2T4U1W7"/>